<evidence type="ECO:0000256" key="4">
    <source>
        <dbReference type="ARBA" id="ARBA00022801"/>
    </source>
</evidence>
<dbReference type="Gene3D" id="3.40.50.1820">
    <property type="entry name" value="alpha/beta hydrolase"/>
    <property type="match status" value="1"/>
</dbReference>
<reference evidence="6" key="1">
    <citation type="submission" date="2016-10" db="EMBL/GenBank/DDBJ databases">
        <title>Sequence of Gallionella enrichment culture.</title>
        <authorList>
            <person name="Poehlein A."/>
            <person name="Muehling M."/>
            <person name="Daniel R."/>
        </authorList>
    </citation>
    <scope>NUCLEOTIDE SEQUENCE</scope>
</reference>
<feature type="domain" description="AB hydrolase-1" evidence="5">
    <location>
        <begin position="14"/>
        <end position="241"/>
    </location>
</feature>
<dbReference type="Pfam" id="PF00561">
    <property type="entry name" value="Abhydrolase_1"/>
    <property type="match status" value="1"/>
</dbReference>
<dbReference type="PANTHER" id="PTHR43798">
    <property type="entry name" value="MONOACYLGLYCEROL LIPASE"/>
    <property type="match status" value="1"/>
</dbReference>
<accession>A0A1J5RD80</accession>
<dbReference type="GO" id="GO:0009102">
    <property type="term" value="P:biotin biosynthetic process"/>
    <property type="evidence" value="ECO:0007669"/>
    <property type="project" value="UniProtKB-KW"/>
</dbReference>
<dbReference type="GO" id="GO:0090499">
    <property type="term" value="F:pimelyl-[acyl-carrier protein] methyl ester esterase activity"/>
    <property type="evidence" value="ECO:0007669"/>
    <property type="project" value="UniProtKB-EC"/>
</dbReference>
<gene>
    <name evidence="6" type="primary">bioH_6</name>
    <name evidence="6" type="ORF">GALL_320660</name>
</gene>
<protein>
    <submittedName>
        <fullName evidence="6">Pimeloyl-[acyl-carrier protein] methyl ester esterase</fullName>
        <ecNumber evidence="6">3.1.1.85</ecNumber>
    </submittedName>
</protein>
<dbReference type="InterPro" id="IPR029058">
    <property type="entry name" value="AB_hydrolase_fold"/>
</dbReference>
<evidence type="ECO:0000313" key="6">
    <source>
        <dbReference type="EMBL" id="OIQ86085.1"/>
    </source>
</evidence>
<dbReference type="NCBIfam" id="TIGR01738">
    <property type="entry name" value="bioH"/>
    <property type="match status" value="1"/>
</dbReference>
<evidence type="ECO:0000256" key="1">
    <source>
        <dbReference type="ARBA" id="ARBA00022487"/>
    </source>
</evidence>
<keyword evidence="3" id="KW-0093">Biotin biosynthesis</keyword>
<evidence type="ECO:0000256" key="3">
    <source>
        <dbReference type="ARBA" id="ARBA00022756"/>
    </source>
</evidence>
<comment type="caution">
    <text evidence="6">The sequence shown here is derived from an EMBL/GenBank/DDBJ whole genome shotgun (WGS) entry which is preliminary data.</text>
</comment>
<dbReference type="InterPro" id="IPR010076">
    <property type="entry name" value="BioH"/>
</dbReference>
<keyword evidence="4 6" id="KW-0378">Hydrolase</keyword>
<keyword evidence="1" id="KW-0719">Serine esterase</keyword>
<dbReference type="AlphaFoldDB" id="A0A1J5RD80"/>
<name>A0A1J5RD80_9ZZZZ</name>
<proteinExistence type="inferred from homology"/>
<dbReference type="InterPro" id="IPR000073">
    <property type="entry name" value="AB_hydrolase_1"/>
</dbReference>
<evidence type="ECO:0000259" key="5">
    <source>
        <dbReference type="Pfam" id="PF00561"/>
    </source>
</evidence>
<dbReference type="EC" id="3.1.1.85" evidence="6"/>
<dbReference type="SUPFAM" id="SSF53474">
    <property type="entry name" value="alpha/beta-Hydrolases"/>
    <property type="match status" value="1"/>
</dbReference>
<dbReference type="HAMAP" id="MF_01260">
    <property type="entry name" value="Carboxylester"/>
    <property type="match status" value="1"/>
</dbReference>
<dbReference type="GO" id="GO:0016020">
    <property type="term" value="C:membrane"/>
    <property type="evidence" value="ECO:0007669"/>
    <property type="project" value="TreeGrafter"/>
</dbReference>
<dbReference type="EMBL" id="MLJW01000501">
    <property type="protein sequence ID" value="OIQ86085.1"/>
    <property type="molecule type" value="Genomic_DNA"/>
</dbReference>
<sequence length="262" mass="28241">MSLHVEVMGQGPDLVLLHGWGMHGGVWRGVCETLAGRFRLHAIDLPGMGHSPSCDPYSLPHLARVLASALPAQAAVCGWSLGGQVAMQLALEFPDQVSRLILVGSTPCFVKTADWPHGVDAEVFSAFARQVEADYHSSMERFLGLQAFGGESSRKLMRALREQFSARPAPSPEALQQALNVLLQTDLRERLPQLGQPALIVHGEHDMLAPQAAAHWMAKALPQACLHLIPGGSHAPFLSHPAAFASCVNTFLDQPFDNSRAA</sequence>
<organism evidence="6">
    <name type="scientific">mine drainage metagenome</name>
    <dbReference type="NCBI Taxonomy" id="410659"/>
    <lineage>
        <taxon>unclassified sequences</taxon>
        <taxon>metagenomes</taxon>
        <taxon>ecological metagenomes</taxon>
    </lineage>
</organism>
<dbReference type="PANTHER" id="PTHR43798:SF31">
    <property type="entry name" value="AB HYDROLASE SUPERFAMILY PROTEIN YCLE"/>
    <property type="match status" value="1"/>
</dbReference>
<keyword evidence="2" id="KW-0963">Cytoplasm</keyword>
<evidence type="ECO:0000256" key="2">
    <source>
        <dbReference type="ARBA" id="ARBA00022490"/>
    </source>
</evidence>
<dbReference type="InterPro" id="IPR050266">
    <property type="entry name" value="AB_hydrolase_sf"/>
</dbReference>